<accession>A0ABU8X7V2</accession>
<dbReference type="RefSeq" id="WP_340335984.1">
    <property type="nucleotide sequence ID" value="NZ_JBBKZS010000005.1"/>
</dbReference>
<reference evidence="1 2" key="1">
    <citation type="submission" date="2024-03" db="EMBL/GenBank/DDBJ databases">
        <title>Novel species of the genus Variovorax.</title>
        <authorList>
            <person name="Liu Q."/>
            <person name="Xin Y.-H."/>
        </authorList>
    </citation>
    <scope>NUCLEOTIDE SEQUENCE [LARGE SCALE GENOMIC DNA]</scope>
    <source>
        <strain evidence="1 2">KACC 18901</strain>
    </source>
</reference>
<dbReference type="Proteomes" id="UP001367030">
    <property type="component" value="Unassembled WGS sequence"/>
</dbReference>
<organism evidence="1 2">
    <name type="scientific">Variovorax robiniae</name>
    <dbReference type="NCBI Taxonomy" id="1836199"/>
    <lineage>
        <taxon>Bacteria</taxon>
        <taxon>Pseudomonadati</taxon>
        <taxon>Pseudomonadota</taxon>
        <taxon>Betaproteobacteria</taxon>
        <taxon>Burkholderiales</taxon>
        <taxon>Comamonadaceae</taxon>
        <taxon>Variovorax</taxon>
    </lineage>
</organism>
<sequence>MNQQVALHRDGVQASIETDVLIGLDRMIASYGAIIVMMMRCPLPMQQRVLRTGTRSKETGEVDDRGELAECKSKQHRENDYLSSRCQPHSQARTHCCILGPSSTNEQMAKFASVVSFTGRAVSASRVSIGEAQAPRFSSSGVSPFFVLLQPQALAR</sequence>
<comment type="caution">
    <text evidence="1">The sequence shown here is derived from an EMBL/GenBank/DDBJ whole genome shotgun (WGS) entry which is preliminary data.</text>
</comment>
<evidence type="ECO:0000313" key="2">
    <source>
        <dbReference type="Proteomes" id="UP001367030"/>
    </source>
</evidence>
<proteinExistence type="predicted"/>
<evidence type="ECO:0000313" key="1">
    <source>
        <dbReference type="EMBL" id="MEJ8855917.1"/>
    </source>
</evidence>
<name>A0ABU8X7V2_9BURK</name>
<protein>
    <submittedName>
        <fullName evidence="1">Uncharacterized protein</fullName>
    </submittedName>
</protein>
<dbReference type="EMBL" id="JBBKZS010000005">
    <property type="protein sequence ID" value="MEJ8855917.1"/>
    <property type="molecule type" value="Genomic_DNA"/>
</dbReference>
<keyword evidence="2" id="KW-1185">Reference proteome</keyword>
<gene>
    <name evidence="1" type="ORF">WKW79_15160</name>
</gene>